<dbReference type="GO" id="GO:0005829">
    <property type="term" value="C:cytosol"/>
    <property type="evidence" value="ECO:0007669"/>
    <property type="project" value="TreeGrafter"/>
</dbReference>
<sequence>MRLLLIEDEKTLSKVISTLLKQNNYTVDSVFDGKEALQLLNSNETSNIYDGIILDLILPKINGIEVLNQIRKNGNKTPVLILSAKSEIDDKVKGLDSGANDYLTKPFDSKELLARIRVLLRQTSIATNSVIKIANLSLDSSSCRISTPKGCYNLVGKEYQILLLFMNNYNCILSAEKIMEKIWEFDSEANINTVWTYISYIRRKLEALESKVQIFTKRNLGYILEKL</sequence>
<dbReference type="CDD" id="cd00383">
    <property type="entry name" value="trans_reg_C"/>
    <property type="match status" value="1"/>
</dbReference>
<evidence type="ECO:0000256" key="1">
    <source>
        <dbReference type="ARBA" id="ARBA00022553"/>
    </source>
</evidence>
<evidence type="ECO:0000256" key="2">
    <source>
        <dbReference type="ARBA" id="ARBA00023012"/>
    </source>
</evidence>
<dbReference type="PANTHER" id="PTHR48111">
    <property type="entry name" value="REGULATOR OF RPOS"/>
    <property type="match status" value="1"/>
</dbReference>
<feature type="DNA-binding region" description="OmpR/PhoB-type" evidence="7">
    <location>
        <begin position="128"/>
        <end position="226"/>
    </location>
</feature>
<feature type="domain" description="OmpR/PhoB-type" evidence="9">
    <location>
        <begin position="128"/>
        <end position="226"/>
    </location>
</feature>
<evidence type="ECO:0000256" key="6">
    <source>
        <dbReference type="PROSITE-ProRule" id="PRU00169"/>
    </source>
</evidence>
<dbReference type="FunFam" id="3.40.50.2300:FF:000002">
    <property type="entry name" value="DNA-binding response regulator PhoP"/>
    <property type="match status" value="1"/>
</dbReference>
<dbReference type="InterPro" id="IPR001867">
    <property type="entry name" value="OmpR/PhoB-type_DNA-bd"/>
</dbReference>
<dbReference type="GO" id="GO:0000156">
    <property type="term" value="F:phosphorelay response regulator activity"/>
    <property type="evidence" value="ECO:0007669"/>
    <property type="project" value="TreeGrafter"/>
</dbReference>
<dbReference type="STRING" id="225004.SAMN02745152_00306"/>
<feature type="modified residue" description="4-aspartylphosphate" evidence="6">
    <location>
        <position position="55"/>
    </location>
</feature>
<dbReference type="Pfam" id="PF00072">
    <property type="entry name" value="Response_reg"/>
    <property type="match status" value="1"/>
</dbReference>
<dbReference type="OrthoDB" id="341603at2"/>
<dbReference type="Proteomes" id="UP000190395">
    <property type="component" value="Unassembled WGS sequence"/>
</dbReference>
<reference evidence="10 11" key="1">
    <citation type="submission" date="2017-02" db="EMBL/GenBank/DDBJ databases">
        <authorList>
            <person name="Peterson S.W."/>
        </authorList>
    </citation>
    <scope>NUCLEOTIDE SEQUENCE [LARGE SCALE GENOMIC DNA]</scope>
    <source>
        <strain evidence="10 11">ATCC BAA-909</strain>
    </source>
</reference>
<evidence type="ECO:0000256" key="4">
    <source>
        <dbReference type="ARBA" id="ARBA00023125"/>
    </source>
</evidence>
<dbReference type="PROSITE" id="PS51755">
    <property type="entry name" value="OMPR_PHOB"/>
    <property type="match status" value="1"/>
</dbReference>
<name>A0A1T4KTH7_9SPIR</name>
<proteinExistence type="predicted"/>
<dbReference type="PANTHER" id="PTHR48111:SF22">
    <property type="entry name" value="REGULATOR OF RPOS"/>
    <property type="match status" value="1"/>
</dbReference>
<organism evidence="10 11">
    <name type="scientific">Treponema berlinense</name>
    <dbReference type="NCBI Taxonomy" id="225004"/>
    <lineage>
        <taxon>Bacteria</taxon>
        <taxon>Pseudomonadati</taxon>
        <taxon>Spirochaetota</taxon>
        <taxon>Spirochaetia</taxon>
        <taxon>Spirochaetales</taxon>
        <taxon>Treponemataceae</taxon>
        <taxon>Treponema</taxon>
    </lineage>
</organism>
<protein>
    <submittedName>
        <fullName evidence="10">DNA-binding response regulator, OmpR family, contains REC and winged-helix (WHTH) domain</fullName>
    </submittedName>
</protein>
<evidence type="ECO:0000313" key="11">
    <source>
        <dbReference type="Proteomes" id="UP000190395"/>
    </source>
</evidence>
<dbReference type="SMART" id="SM00862">
    <property type="entry name" value="Trans_reg_C"/>
    <property type="match status" value="1"/>
</dbReference>
<dbReference type="Pfam" id="PF00486">
    <property type="entry name" value="Trans_reg_C"/>
    <property type="match status" value="1"/>
</dbReference>
<evidence type="ECO:0000313" key="10">
    <source>
        <dbReference type="EMBL" id="SJZ45754.1"/>
    </source>
</evidence>
<dbReference type="Gene3D" id="1.10.10.10">
    <property type="entry name" value="Winged helix-like DNA-binding domain superfamily/Winged helix DNA-binding domain"/>
    <property type="match status" value="1"/>
</dbReference>
<keyword evidence="5" id="KW-0804">Transcription</keyword>
<dbReference type="GO" id="GO:0006355">
    <property type="term" value="P:regulation of DNA-templated transcription"/>
    <property type="evidence" value="ECO:0007669"/>
    <property type="project" value="InterPro"/>
</dbReference>
<feature type="domain" description="Response regulatory" evidence="8">
    <location>
        <begin position="2"/>
        <end position="120"/>
    </location>
</feature>
<dbReference type="GO" id="GO:0032993">
    <property type="term" value="C:protein-DNA complex"/>
    <property type="evidence" value="ECO:0007669"/>
    <property type="project" value="TreeGrafter"/>
</dbReference>
<dbReference type="InterPro" id="IPR011006">
    <property type="entry name" value="CheY-like_superfamily"/>
</dbReference>
<dbReference type="GeneID" id="303366583"/>
<dbReference type="PROSITE" id="PS50110">
    <property type="entry name" value="RESPONSE_REGULATORY"/>
    <property type="match status" value="1"/>
</dbReference>
<dbReference type="InterPro" id="IPR036388">
    <property type="entry name" value="WH-like_DNA-bd_sf"/>
</dbReference>
<evidence type="ECO:0000256" key="7">
    <source>
        <dbReference type="PROSITE-ProRule" id="PRU01091"/>
    </source>
</evidence>
<evidence type="ECO:0000259" key="8">
    <source>
        <dbReference type="PROSITE" id="PS50110"/>
    </source>
</evidence>
<keyword evidence="3" id="KW-0805">Transcription regulation</keyword>
<dbReference type="InterPro" id="IPR039420">
    <property type="entry name" value="WalR-like"/>
</dbReference>
<keyword evidence="2" id="KW-0902">Two-component regulatory system</keyword>
<keyword evidence="1 6" id="KW-0597">Phosphoprotein</keyword>
<dbReference type="AlphaFoldDB" id="A0A1T4KTH7"/>
<keyword evidence="4 7" id="KW-0238">DNA-binding</keyword>
<keyword evidence="11" id="KW-1185">Reference proteome</keyword>
<dbReference type="GO" id="GO:0000976">
    <property type="term" value="F:transcription cis-regulatory region binding"/>
    <property type="evidence" value="ECO:0007669"/>
    <property type="project" value="TreeGrafter"/>
</dbReference>
<dbReference type="EMBL" id="FUXC01000001">
    <property type="protein sequence ID" value="SJZ45754.1"/>
    <property type="molecule type" value="Genomic_DNA"/>
</dbReference>
<evidence type="ECO:0000256" key="5">
    <source>
        <dbReference type="ARBA" id="ARBA00023163"/>
    </source>
</evidence>
<dbReference type="InterPro" id="IPR001789">
    <property type="entry name" value="Sig_transdc_resp-reg_receiver"/>
</dbReference>
<dbReference type="Gene3D" id="6.10.250.690">
    <property type="match status" value="1"/>
</dbReference>
<accession>A0A1T4KTH7</accession>
<dbReference type="Gene3D" id="3.40.50.2300">
    <property type="match status" value="1"/>
</dbReference>
<evidence type="ECO:0000259" key="9">
    <source>
        <dbReference type="PROSITE" id="PS51755"/>
    </source>
</evidence>
<dbReference type="SUPFAM" id="SSF52172">
    <property type="entry name" value="CheY-like"/>
    <property type="match status" value="1"/>
</dbReference>
<evidence type="ECO:0000256" key="3">
    <source>
        <dbReference type="ARBA" id="ARBA00023015"/>
    </source>
</evidence>
<dbReference type="RefSeq" id="WP_078930144.1">
    <property type="nucleotide sequence ID" value="NZ_FUXC01000001.1"/>
</dbReference>
<dbReference type="SMART" id="SM00448">
    <property type="entry name" value="REC"/>
    <property type="match status" value="1"/>
</dbReference>
<gene>
    <name evidence="10" type="ORF">SAMN02745152_00306</name>
</gene>